<dbReference type="InterPro" id="IPR036388">
    <property type="entry name" value="WH-like_DNA-bd_sf"/>
</dbReference>
<keyword evidence="2" id="KW-0238">DNA-binding</keyword>
<dbReference type="GO" id="GO:0003700">
    <property type="term" value="F:DNA-binding transcription factor activity"/>
    <property type="evidence" value="ECO:0007669"/>
    <property type="project" value="InterPro"/>
</dbReference>
<dbReference type="KEGG" id="upl:DSM104440_01986"/>
<dbReference type="EMBL" id="CP053073">
    <property type="protein sequence ID" value="QJR15169.1"/>
    <property type="molecule type" value="Genomic_DNA"/>
</dbReference>
<dbReference type="Pfam" id="PF07729">
    <property type="entry name" value="FCD"/>
    <property type="match status" value="1"/>
</dbReference>
<evidence type="ECO:0000256" key="1">
    <source>
        <dbReference type="ARBA" id="ARBA00023015"/>
    </source>
</evidence>
<dbReference type="GO" id="GO:0003677">
    <property type="term" value="F:DNA binding"/>
    <property type="evidence" value="ECO:0007669"/>
    <property type="project" value="UniProtKB-KW"/>
</dbReference>
<name>A0A6M4H6B2_9PROT</name>
<feature type="domain" description="HTH gntR-type" evidence="4">
    <location>
        <begin position="16"/>
        <end position="83"/>
    </location>
</feature>
<keyword evidence="6" id="KW-1185">Reference proteome</keyword>
<dbReference type="AlphaFoldDB" id="A0A6M4H6B2"/>
<dbReference type="InterPro" id="IPR011711">
    <property type="entry name" value="GntR_C"/>
</dbReference>
<proteinExistence type="predicted"/>
<dbReference type="PROSITE" id="PS50949">
    <property type="entry name" value="HTH_GNTR"/>
    <property type="match status" value="1"/>
</dbReference>
<dbReference type="Gene3D" id="1.10.10.10">
    <property type="entry name" value="Winged helix-like DNA-binding domain superfamily/Winged helix DNA-binding domain"/>
    <property type="match status" value="1"/>
</dbReference>
<dbReference type="Proteomes" id="UP000503096">
    <property type="component" value="Chromosome"/>
</dbReference>
<dbReference type="CDD" id="cd07377">
    <property type="entry name" value="WHTH_GntR"/>
    <property type="match status" value="1"/>
</dbReference>
<sequence length="230" mass="25864">MTAVLRIAPVAAEANDTLQEETTRRLRDLIIRGELKAGARLNERELTELLGISRTPLREATRRLASEGHVQLLPHRGAIVAPIDEARVRDALQVMGALEAYAGEVACERASDADINEIRALHFEMLADRAREDHPSYFARNQAIHFKIIDCAGNEVLSQTYRMLNDRVRRVRYQANVNSERWDQAIAEHEEILAALMARDAPRLKKQLAHHLANKLGVVSRVLASLRESA</sequence>
<dbReference type="Gene3D" id="1.20.120.530">
    <property type="entry name" value="GntR ligand-binding domain-like"/>
    <property type="match status" value="1"/>
</dbReference>
<evidence type="ECO:0000313" key="6">
    <source>
        <dbReference type="Proteomes" id="UP000503096"/>
    </source>
</evidence>
<dbReference type="InterPro" id="IPR000524">
    <property type="entry name" value="Tscrpt_reg_HTH_GntR"/>
</dbReference>
<dbReference type="SMART" id="SM00895">
    <property type="entry name" value="FCD"/>
    <property type="match status" value="1"/>
</dbReference>
<dbReference type="PANTHER" id="PTHR43537:SF50">
    <property type="entry name" value="TRANSCRIPTIONAL REGULATORY PROTEIN"/>
    <property type="match status" value="1"/>
</dbReference>
<dbReference type="PANTHER" id="PTHR43537">
    <property type="entry name" value="TRANSCRIPTIONAL REGULATOR, GNTR FAMILY"/>
    <property type="match status" value="1"/>
</dbReference>
<evidence type="ECO:0000256" key="3">
    <source>
        <dbReference type="ARBA" id="ARBA00023163"/>
    </source>
</evidence>
<organism evidence="5 6">
    <name type="scientific">Usitatibacter palustris</name>
    <dbReference type="NCBI Taxonomy" id="2732487"/>
    <lineage>
        <taxon>Bacteria</taxon>
        <taxon>Pseudomonadati</taxon>
        <taxon>Pseudomonadota</taxon>
        <taxon>Betaproteobacteria</taxon>
        <taxon>Nitrosomonadales</taxon>
        <taxon>Usitatibacteraceae</taxon>
        <taxon>Usitatibacter</taxon>
    </lineage>
</organism>
<evidence type="ECO:0000259" key="4">
    <source>
        <dbReference type="PROSITE" id="PS50949"/>
    </source>
</evidence>
<keyword evidence="3" id="KW-0804">Transcription</keyword>
<dbReference type="SUPFAM" id="SSF46785">
    <property type="entry name" value="Winged helix' DNA-binding domain"/>
    <property type="match status" value="1"/>
</dbReference>
<dbReference type="SMART" id="SM00345">
    <property type="entry name" value="HTH_GNTR"/>
    <property type="match status" value="1"/>
</dbReference>
<dbReference type="RefSeq" id="WP_171162216.1">
    <property type="nucleotide sequence ID" value="NZ_CP053073.1"/>
</dbReference>
<protein>
    <submittedName>
        <fullName evidence="5">HTH-type transcriptional repressor RspR</fullName>
    </submittedName>
</protein>
<evidence type="ECO:0000313" key="5">
    <source>
        <dbReference type="EMBL" id="QJR15169.1"/>
    </source>
</evidence>
<reference evidence="5 6" key="1">
    <citation type="submission" date="2020-04" db="EMBL/GenBank/DDBJ databases">
        <title>Usitatibacter rugosus gen. nov., sp. nov. and Usitatibacter palustris sp. nov., novel members of Usitatibacteraceae fam. nov. within the order Nitrosomonadales isolated from soil.</title>
        <authorList>
            <person name="Huber K.J."/>
            <person name="Neumann-Schaal M."/>
            <person name="Geppert A."/>
            <person name="Luckner M."/>
            <person name="Wanner G."/>
            <person name="Overmann J."/>
        </authorList>
    </citation>
    <scope>NUCLEOTIDE SEQUENCE [LARGE SCALE GENOMIC DNA]</scope>
    <source>
        <strain evidence="5 6">Swamp67</strain>
    </source>
</reference>
<dbReference type="SUPFAM" id="SSF48008">
    <property type="entry name" value="GntR ligand-binding domain-like"/>
    <property type="match status" value="1"/>
</dbReference>
<dbReference type="InterPro" id="IPR036390">
    <property type="entry name" value="WH_DNA-bd_sf"/>
</dbReference>
<accession>A0A6M4H6B2</accession>
<keyword evidence="1" id="KW-0805">Transcription regulation</keyword>
<gene>
    <name evidence="5" type="primary">rspR_2</name>
    <name evidence="5" type="ORF">DSM104440_01986</name>
</gene>
<evidence type="ECO:0000256" key="2">
    <source>
        <dbReference type="ARBA" id="ARBA00023125"/>
    </source>
</evidence>
<dbReference type="Pfam" id="PF00392">
    <property type="entry name" value="GntR"/>
    <property type="match status" value="1"/>
</dbReference>
<dbReference type="InParanoid" id="A0A6M4H6B2"/>
<dbReference type="InterPro" id="IPR008920">
    <property type="entry name" value="TF_FadR/GntR_C"/>
</dbReference>
<dbReference type="PRINTS" id="PR00035">
    <property type="entry name" value="HTHGNTR"/>
</dbReference>